<evidence type="ECO:0000313" key="3">
    <source>
        <dbReference type="Proteomes" id="UP000315700"/>
    </source>
</evidence>
<dbReference type="InterPro" id="IPR024775">
    <property type="entry name" value="DinB-like"/>
</dbReference>
<dbReference type="AlphaFoldDB" id="A0A517SJN8"/>
<keyword evidence="3" id="KW-1185">Reference proteome</keyword>
<accession>A0A517SJN8</accession>
<dbReference type="EC" id="3.-.-.-" evidence="2"/>
<dbReference type="InterPro" id="IPR034660">
    <property type="entry name" value="DinB/YfiT-like"/>
</dbReference>
<dbReference type="GO" id="GO:0016787">
    <property type="term" value="F:hydrolase activity"/>
    <property type="evidence" value="ECO:0007669"/>
    <property type="project" value="UniProtKB-KW"/>
</dbReference>
<evidence type="ECO:0000313" key="2">
    <source>
        <dbReference type="EMBL" id="QDT56340.1"/>
    </source>
</evidence>
<feature type="domain" description="DinB-like" evidence="1">
    <location>
        <begin position="17"/>
        <end position="146"/>
    </location>
</feature>
<dbReference type="Proteomes" id="UP000315700">
    <property type="component" value="Chromosome"/>
</dbReference>
<dbReference type="Gene3D" id="1.20.120.450">
    <property type="entry name" value="dinb family like domain"/>
    <property type="match status" value="1"/>
</dbReference>
<name>A0A517SJN8_9PLAN</name>
<dbReference type="InParanoid" id="A0A517SJN8"/>
<protein>
    <submittedName>
        <fullName evidence="2">Metal-dependent hydrolase YfiT</fullName>
        <ecNumber evidence="2">3.-.-.-</ecNumber>
    </submittedName>
</protein>
<dbReference type="SUPFAM" id="SSF109854">
    <property type="entry name" value="DinB/YfiT-like putative metalloenzymes"/>
    <property type="match status" value="1"/>
</dbReference>
<proteinExistence type="predicted"/>
<dbReference type="KEGG" id="ccos:Pan44_43930"/>
<gene>
    <name evidence="2" type="primary">yfiT</name>
    <name evidence="2" type="ORF">Pan44_43930</name>
</gene>
<dbReference type="Pfam" id="PF12867">
    <property type="entry name" value="DinB_2"/>
    <property type="match status" value="1"/>
</dbReference>
<dbReference type="EMBL" id="CP036271">
    <property type="protein sequence ID" value="QDT56340.1"/>
    <property type="molecule type" value="Genomic_DNA"/>
</dbReference>
<organism evidence="2 3">
    <name type="scientific">Caulifigura coniformis</name>
    <dbReference type="NCBI Taxonomy" id="2527983"/>
    <lineage>
        <taxon>Bacteria</taxon>
        <taxon>Pseudomonadati</taxon>
        <taxon>Planctomycetota</taxon>
        <taxon>Planctomycetia</taxon>
        <taxon>Planctomycetales</taxon>
        <taxon>Planctomycetaceae</taxon>
        <taxon>Caulifigura</taxon>
    </lineage>
</organism>
<reference evidence="2 3" key="1">
    <citation type="submission" date="2019-02" db="EMBL/GenBank/DDBJ databases">
        <title>Deep-cultivation of Planctomycetes and their phenomic and genomic characterization uncovers novel biology.</title>
        <authorList>
            <person name="Wiegand S."/>
            <person name="Jogler M."/>
            <person name="Boedeker C."/>
            <person name="Pinto D."/>
            <person name="Vollmers J."/>
            <person name="Rivas-Marin E."/>
            <person name="Kohn T."/>
            <person name="Peeters S.H."/>
            <person name="Heuer A."/>
            <person name="Rast P."/>
            <person name="Oberbeckmann S."/>
            <person name="Bunk B."/>
            <person name="Jeske O."/>
            <person name="Meyerdierks A."/>
            <person name="Storesund J.E."/>
            <person name="Kallscheuer N."/>
            <person name="Luecker S."/>
            <person name="Lage O.M."/>
            <person name="Pohl T."/>
            <person name="Merkel B.J."/>
            <person name="Hornburger P."/>
            <person name="Mueller R.-W."/>
            <person name="Bruemmer F."/>
            <person name="Labrenz M."/>
            <person name="Spormann A.M."/>
            <person name="Op den Camp H."/>
            <person name="Overmann J."/>
            <person name="Amann R."/>
            <person name="Jetten M.S.M."/>
            <person name="Mascher T."/>
            <person name="Medema M.H."/>
            <person name="Devos D.P."/>
            <person name="Kaster A.-K."/>
            <person name="Ovreas L."/>
            <person name="Rohde M."/>
            <person name="Galperin M.Y."/>
            <person name="Jogler C."/>
        </authorList>
    </citation>
    <scope>NUCLEOTIDE SEQUENCE [LARGE SCALE GENOMIC DNA]</scope>
    <source>
        <strain evidence="2 3">Pan44</strain>
    </source>
</reference>
<keyword evidence="2" id="KW-0378">Hydrolase</keyword>
<evidence type="ECO:0000259" key="1">
    <source>
        <dbReference type="Pfam" id="PF12867"/>
    </source>
</evidence>
<sequence length="155" mass="17426">MDKDKLIRDYLEGVTQLQDSVARLTDEQRRSHPVAGKWSIHEVVCHLADFEPIMTDRMTRVIALEKPDLLGADESLFAKSLAYDARDFDEQLRLIAVLRSHTARILKATPEAAFGRIGVHSEAGPLTLEQLIQRATNHLPHHIAFIKEKRAALGA</sequence>